<evidence type="ECO:0000259" key="1">
    <source>
        <dbReference type="SMART" id="SM00760"/>
    </source>
</evidence>
<gene>
    <name evidence="3" type="ORF">SPSIL_042210</name>
</gene>
<dbReference type="InterPro" id="IPR010921">
    <property type="entry name" value="Trp_repressor/repl_initiator"/>
</dbReference>
<dbReference type="SMART" id="SM01321">
    <property type="entry name" value="Y1_Tnp"/>
    <property type="match status" value="1"/>
</dbReference>
<dbReference type="EMBL" id="CP155573">
    <property type="protein sequence ID" value="XFO68001.1"/>
    <property type="molecule type" value="Genomic_DNA"/>
</dbReference>
<feature type="domain" description="Chromosomal replication initiator DnaA C-terminal" evidence="1">
    <location>
        <begin position="214"/>
        <end position="282"/>
    </location>
</feature>
<dbReference type="InterPro" id="IPR002686">
    <property type="entry name" value="Transposase_17"/>
</dbReference>
<evidence type="ECO:0000313" key="4">
    <source>
        <dbReference type="Proteomes" id="UP000216752"/>
    </source>
</evidence>
<accession>A0ABZ3IQP8</accession>
<evidence type="ECO:0008006" key="5">
    <source>
        <dbReference type="Google" id="ProtNLM"/>
    </source>
</evidence>
<dbReference type="Gene3D" id="1.10.1750.10">
    <property type="match status" value="1"/>
</dbReference>
<organism evidence="3 4">
    <name type="scientific">Sporomusa silvacetica DSM 10669</name>
    <dbReference type="NCBI Taxonomy" id="1123289"/>
    <lineage>
        <taxon>Bacteria</taxon>
        <taxon>Bacillati</taxon>
        <taxon>Bacillota</taxon>
        <taxon>Negativicutes</taxon>
        <taxon>Selenomonadales</taxon>
        <taxon>Sporomusaceae</taxon>
        <taxon>Sporomusa</taxon>
    </lineage>
</organism>
<keyword evidence="4" id="KW-1185">Reference proteome</keyword>
<dbReference type="Gene3D" id="3.30.70.1290">
    <property type="entry name" value="Transposase IS200-like"/>
    <property type="match status" value="1"/>
</dbReference>
<protein>
    <recommendedName>
        <fullName evidence="5">Transposase IS200 like protein</fullName>
    </recommendedName>
</protein>
<evidence type="ECO:0000313" key="3">
    <source>
        <dbReference type="EMBL" id="XFO68001.1"/>
    </source>
</evidence>
<sequence length="288" mass="33638">MARKPRVHYEKAIYHVIARGNNKDRIFLDSEDKYKYLDLVDRYRRKYNFEIYAYVLMDNHIHLLICVNDTPLSKIMQGIQQTYTSHFNRKYQHVGHVFQQRYKAILCDNDAYLLKLVCYIHQNPCRANLPDQIGYAWSSHADYMAGHGRTANPTFILHMFSGDIRQAIQLYAEMIPQEQTDPSDIMKKLSGYESSEPTPIEYVKTTDISGEKQTFEEFTYYVAEEMQVPLEQLLGKCRIRKVVEARNILIYRVVESEVCTRAELAKKLGLDPAAITRGYQRVKASMAK</sequence>
<evidence type="ECO:0000259" key="2">
    <source>
        <dbReference type="SMART" id="SM01321"/>
    </source>
</evidence>
<dbReference type="Proteomes" id="UP000216752">
    <property type="component" value="Chromosome"/>
</dbReference>
<proteinExistence type="predicted"/>
<dbReference type="SUPFAM" id="SSF48295">
    <property type="entry name" value="TrpR-like"/>
    <property type="match status" value="1"/>
</dbReference>
<feature type="domain" description="Transposase IS200-like" evidence="2">
    <location>
        <begin position="9"/>
        <end position="123"/>
    </location>
</feature>
<dbReference type="InterPro" id="IPR036515">
    <property type="entry name" value="Transposase_17_sf"/>
</dbReference>
<dbReference type="InterPro" id="IPR013159">
    <property type="entry name" value="DnaA_C"/>
</dbReference>
<dbReference type="SUPFAM" id="SSF143422">
    <property type="entry name" value="Transposase IS200-like"/>
    <property type="match status" value="1"/>
</dbReference>
<name>A0ABZ3IQP8_9FIRM</name>
<dbReference type="PANTHER" id="PTHR34322:SF2">
    <property type="entry name" value="TRANSPOSASE IS200-LIKE DOMAIN-CONTAINING PROTEIN"/>
    <property type="match status" value="1"/>
</dbReference>
<dbReference type="SMART" id="SM00760">
    <property type="entry name" value="Bac_DnaA_C"/>
    <property type="match status" value="1"/>
</dbReference>
<dbReference type="Pfam" id="PF01797">
    <property type="entry name" value="Y1_Tnp"/>
    <property type="match status" value="1"/>
</dbReference>
<dbReference type="PANTHER" id="PTHR34322">
    <property type="entry name" value="TRANSPOSASE, Y1_TNP DOMAIN-CONTAINING"/>
    <property type="match status" value="1"/>
</dbReference>
<dbReference type="RefSeq" id="WP_094603811.1">
    <property type="nucleotide sequence ID" value="NZ_CP155573.1"/>
</dbReference>
<reference evidence="3" key="1">
    <citation type="submission" date="2024-05" db="EMBL/GenBank/DDBJ databases">
        <title>Isolation and characterization of Sporomusa carbonis sp. nov., a carboxydotrophic hydrogenogen in the genus of Sporomusa isolated from a charcoal burning pile.</title>
        <authorList>
            <person name="Boeer T."/>
            <person name="Rosenbaum F."/>
            <person name="Eysell L."/>
            <person name="Mueller V."/>
            <person name="Daniel R."/>
            <person name="Poehlein A."/>
        </authorList>
    </citation>
    <scope>NUCLEOTIDE SEQUENCE [LARGE SCALE GENOMIC DNA]</scope>
    <source>
        <strain evidence="3">DSM 10669</strain>
    </source>
</reference>